<reference evidence="3 4" key="1">
    <citation type="submission" date="2017-04" db="EMBL/GenBank/DDBJ databases">
        <title>Draft genome sequence of Tuber borchii Vittad., a whitish edible truffle.</title>
        <authorList>
            <consortium name="DOE Joint Genome Institute"/>
            <person name="Murat C."/>
            <person name="Kuo A."/>
            <person name="Barry K.W."/>
            <person name="Clum A."/>
            <person name="Dockter R.B."/>
            <person name="Fauchery L."/>
            <person name="Iotti M."/>
            <person name="Kohler A."/>
            <person name="Labutti K."/>
            <person name="Lindquist E.A."/>
            <person name="Lipzen A."/>
            <person name="Ohm R.A."/>
            <person name="Wang M."/>
            <person name="Grigoriev I.V."/>
            <person name="Zambonelli A."/>
            <person name="Martin F.M."/>
        </authorList>
    </citation>
    <scope>NUCLEOTIDE SEQUENCE [LARGE SCALE GENOMIC DNA]</scope>
    <source>
        <strain evidence="3 4">Tbo3840</strain>
    </source>
</reference>
<dbReference type="Proteomes" id="UP000244722">
    <property type="component" value="Unassembled WGS sequence"/>
</dbReference>
<dbReference type="Pfam" id="PF25324">
    <property type="entry name" value="DUF7881"/>
    <property type="match status" value="1"/>
</dbReference>
<gene>
    <name evidence="3" type="ORF">B9Z19DRAFT_1136564</name>
</gene>
<comment type="caution">
    <text evidence="3">The sequence shown here is derived from an EMBL/GenBank/DDBJ whole genome shotgun (WGS) entry which is preliminary data.</text>
</comment>
<dbReference type="Pfam" id="PF13391">
    <property type="entry name" value="HNH_2"/>
    <property type="match status" value="1"/>
</dbReference>
<keyword evidence="4" id="KW-1185">Reference proteome</keyword>
<sequence>MSYEGITVQDLYTMVRLFCTFTHPFFLRGQAGQELLDEHSRLVVAGSYFIIIEGSCDVVTEPILVNTPPFQGGIPSLRFRESVRGRDGDCIISGIRSRGLAGNWGGFEVAHIFPLAYAGHWNAGNFGWGIEINHPQNGMLMDSSIHRLFDNYEFSILTSDHNKIICFTPGALDRGLAGRSLPLHLAYDPTGPTTEHLNWHFRQAVLLNVRND</sequence>
<evidence type="ECO:0000313" key="3">
    <source>
        <dbReference type="EMBL" id="PUU72846.1"/>
    </source>
</evidence>
<evidence type="ECO:0000313" key="4">
    <source>
        <dbReference type="Proteomes" id="UP000244722"/>
    </source>
</evidence>
<dbReference type="OrthoDB" id="2142759at2759"/>
<protein>
    <submittedName>
        <fullName evidence="3">Uncharacterized protein</fullName>
    </submittedName>
</protein>
<accession>A0A2T6ZBM5</accession>
<feature type="domain" description="HNH nuclease" evidence="1">
    <location>
        <begin position="90"/>
        <end position="156"/>
    </location>
</feature>
<dbReference type="EMBL" id="NESQ01000455">
    <property type="protein sequence ID" value="PUU72846.1"/>
    <property type="molecule type" value="Genomic_DNA"/>
</dbReference>
<organism evidence="3 4">
    <name type="scientific">Tuber borchii</name>
    <name type="common">White truffle</name>
    <dbReference type="NCBI Taxonomy" id="42251"/>
    <lineage>
        <taxon>Eukaryota</taxon>
        <taxon>Fungi</taxon>
        <taxon>Dikarya</taxon>
        <taxon>Ascomycota</taxon>
        <taxon>Pezizomycotina</taxon>
        <taxon>Pezizomycetes</taxon>
        <taxon>Pezizales</taxon>
        <taxon>Tuberaceae</taxon>
        <taxon>Tuber</taxon>
    </lineage>
</organism>
<feature type="domain" description="DUF7881" evidence="2">
    <location>
        <begin position="4"/>
        <end position="56"/>
    </location>
</feature>
<dbReference type="InterPro" id="IPR003615">
    <property type="entry name" value="HNH_nuc"/>
</dbReference>
<dbReference type="STRING" id="42251.A0A2T6ZBM5"/>
<dbReference type="InterPro" id="IPR057203">
    <property type="entry name" value="DUF7881"/>
</dbReference>
<evidence type="ECO:0000259" key="1">
    <source>
        <dbReference type="Pfam" id="PF13391"/>
    </source>
</evidence>
<proteinExistence type="predicted"/>
<dbReference type="AlphaFoldDB" id="A0A2T6ZBM5"/>
<evidence type="ECO:0000259" key="2">
    <source>
        <dbReference type="Pfam" id="PF25324"/>
    </source>
</evidence>
<name>A0A2T6ZBM5_TUBBO</name>